<dbReference type="OrthoDB" id="8456929at2"/>
<proteinExistence type="predicted"/>
<dbReference type="RefSeq" id="WP_140454519.1">
    <property type="nucleotide sequence ID" value="NZ_VFRP01000011.1"/>
</dbReference>
<protein>
    <submittedName>
        <fullName evidence="1">VWA domain-containing protein</fullName>
    </submittedName>
</protein>
<dbReference type="Proteomes" id="UP000319255">
    <property type="component" value="Unassembled WGS sequence"/>
</dbReference>
<accession>A0A501WPI0</accession>
<sequence>MTLILLRPWWLLALVPLVALAALAWRRRAAGGWEAIVAPELIAFLRARGDVGAPGRRWPALLPFALAGLVALALSGPARLRTHGAAFERQDPLVLMIDLSPSVTEGGDLADAQAAAAWLLAHGGGRPIGILLYAADAFLASAPTSDPATLQSLVAVLDARTMPVGGSRPDIALSEAAKLFAAPGMPGAGGTDVVMISDGGGASPEAERRAGVLAERGARVWGLTLDRGAADPDAPPPDPGGLAAIARAGGGAAWPARDPAPLVAAIAAARTRQLAREAEAPEVFEDLGRWLLLLALPLALAFFRPTREPGR</sequence>
<evidence type="ECO:0000313" key="1">
    <source>
        <dbReference type="EMBL" id="TPE50235.1"/>
    </source>
</evidence>
<reference evidence="1 2" key="1">
    <citation type="submission" date="2019-06" db="EMBL/GenBank/DDBJ databases">
        <title>A novel bacterium of genus Amaricoccus, isolated from marine sediment.</title>
        <authorList>
            <person name="Huang H."/>
            <person name="Mo K."/>
            <person name="Hu Y."/>
        </authorList>
    </citation>
    <scope>NUCLEOTIDE SEQUENCE [LARGE SCALE GENOMIC DNA]</scope>
    <source>
        <strain evidence="1 2">HB172011</strain>
    </source>
</reference>
<dbReference type="SUPFAM" id="SSF53300">
    <property type="entry name" value="vWA-like"/>
    <property type="match status" value="1"/>
</dbReference>
<organism evidence="1 2">
    <name type="scientific">Amaricoccus solimangrovi</name>
    <dbReference type="NCBI Taxonomy" id="2589815"/>
    <lineage>
        <taxon>Bacteria</taxon>
        <taxon>Pseudomonadati</taxon>
        <taxon>Pseudomonadota</taxon>
        <taxon>Alphaproteobacteria</taxon>
        <taxon>Rhodobacterales</taxon>
        <taxon>Paracoccaceae</taxon>
        <taxon>Amaricoccus</taxon>
    </lineage>
</organism>
<dbReference type="Gene3D" id="3.40.50.410">
    <property type="entry name" value="von Willebrand factor, type A domain"/>
    <property type="match status" value="1"/>
</dbReference>
<dbReference type="EMBL" id="VFRP01000011">
    <property type="protein sequence ID" value="TPE50235.1"/>
    <property type="molecule type" value="Genomic_DNA"/>
</dbReference>
<dbReference type="InterPro" id="IPR036465">
    <property type="entry name" value="vWFA_dom_sf"/>
</dbReference>
<name>A0A501WPI0_9RHOB</name>
<evidence type="ECO:0000313" key="2">
    <source>
        <dbReference type="Proteomes" id="UP000319255"/>
    </source>
</evidence>
<keyword evidence="2" id="KW-1185">Reference proteome</keyword>
<dbReference type="AlphaFoldDB" id="A0A501WPI0"/>
<gene>
    <name evidence="1" type="ORF">FJM51_12690</name>
</gene>
<comment type="caution">
    <text evidence="1">The sequence shown here is derived from an EMBL/GenBank/DDBJ whole genome shotgun (WGS) entry which is preliminary data.</text>
</comment>